<proteinExistence type="inferred from homology"/>
<feature type="region of interest" description="Disordered" evidence="4">
    <location>
        <begin position="1"/>
        <end position="37"/>
    </location>
</feature>
<accession>A0ABX1N5Y7</accession>
<comment type="caution">
    <text evidence="5">The sequence shown here is derived from an EMBL/GenBank/DDBJ whole genome shotgun (WGS) entry which is preliminary data.</text>
</comment>
<dbReference type="InterPro" id="IPR011324">
    <property type="entry name" value="Cytotoxic_necrot_fac-like_cat"/>
</dbReference>
<evidence type="ECO:0000256" key="3">
    <source>
        <dbReference type="HAMAP-Rule" id="MF_01440"/>
    </source>
</evidence>
<dbReference type="EC" id="3.5.1.44" evidence="3"/>
<reference evidence="5" key="1">
    <citation type="submission" date="2019-12" db="EMBL/GenBank/DDBJ databases">
        <title>Comparative genomics gives insights into the taxonomy of the Azoarcus-Aromatoleum group and reveals separate origins of nif in the plant-associated Azoarcus and non-plant-associated Aromatoleum sub-groups.</title>
        <authorList>
            <person name="Lafos M."/>
            <person name="Maluk M."/>
            <person name="Batista M."/>
            <person name="Junghare M."/>
            <person name="Carmona M."/>
            <person name="Faoro H."/>
            <person name="Cruz L.M."/>
            <person name="Battistoni F."/>
            <person name="De Souza E."/>
            <person name="Pedrosa F."/>
            <person name="Chen W.-M."/>
            <person name="Poole P.S."/>
            <person name="Dixon R.A."/>
            <person name="James E.K."/>
        </authorList>
    </citation>
    <scope>NUCLEOTIDE SEQUENCE</scope>
    <source>
        <strain evidence="5">U120</strain>
    </source>
</reference>
<dbReference type="Proteomes" id="UP000601990">
    <property type="component" value="Unassembled WGS sequence"/>
</dbReference>
<protein>
    <recommendedName>
        <fullName evidence="3">Probable chemoreceptor glutamine deamidase CheD</fullName>
        <ecNumber evidence="3">3.5.1.44</ecNumber>
    </recommendedName>
</protein>
<dbReference type="SUPFAM" id="SSF64438">
    <property type="entry name" value="CNF1/YfiH-like putative cysteine hydrolases"/>
    <property type="match status" value="1"/>
</dbReference>
<name>A0ABX1N5Y7_9RHOO</name>
<dbReference type="PANTHER" id="PTHR35147:SF3">
    <property type="entry name" value="CHEMORECEPTOR GLUTAMINE DEAMIDASE CHED 1-RELATED"/>
    <property type="match status" value="1"/>
</dbReference>
<organism evidence="5 6">
    <name type="scientific">Aromatoleum buckelii</name>
    <dbReference type="NCBI Taxonomy" id="200254"/>
    <lineage>
        <taxon>Bacteria</taxon>
        <taxon>Pseudomonadati</taxon>
        <taxon>Pseudomonadota</taxon>
        <taxon>Betaproteobacteria</taxon>
        <taxon>Rhodocyclales</taxon>
        <taxon>Rhodocyclaceae</taxon>
        <taxon>Aromatoleum</taxon>
    </lineage>
</organism>
<dbReference type="Pfam" id="PF03975">
    <property type="entry name" value="CheD"/>
    <property type="match status" value="1"/>
</dbReference>
<sequence length="234" mass="25263">MAISPGGASSYAFGGVPDRVRRQQSGKAEPEAARNESRDFGTLSVKAINEGRELERFARTIGPGDWAIEATRPIGTLLGSCVSVCLWDPRAKIGGMNHFMLPSRSPGRATTDFDVLLCGDFAMEALMNAMLARGARRERLQAKAFGGGAVVAALTETGIGARNVEFAREWLAREGIPLLGTDFLGPWSRKIVLNPVTGDAFCRRNQAVPAQLVQAEERYGQTLALPRQTAVELF</sequence>
<evidence type="ECO:0000313" key="5">
    <source>
        <dbReference type="EMBL" id="NMF94684.1"/>
    </source>
</evidence>
<dbReference type="InterPro" id="IPR038592">
    <property type="entry name" value="CheD-like_sf"/>
</dbReference>
<dbReference type="PANTHER" id="PTHR35147">
    <property type="entry name" value="CHEMORECEPTOR GLUTAMINE DEAMIDASE CHED-RELATED"/>
    <property type="match status" value="1"/>
</dbReference>
<evidence type="ECO:0000313" key="6">
    <source>
        <dbReference type="Proteomes" id="UP000601990"/>
    </source>
</evidence>
<dbReference type="HAMAP" id="MF_01440">
    <property type="entry name" value="CheD"/>
    <property type="match status" value="1"/>
</dbReference>
<dbReference type="CDD" id="cd16352">
    <property type="entry name" value="CheD"/>
    <property type="match status" value="1"/>
</dbReference>
<evidence type="ECO:0000256" key="4">
    <source>
        <dbReference type="SAM" id="MobiDB-lite"/>
    </source>
</evidence>
<dbReference type="EMBL" id="WTVH01000034">
    <property type="protein sequence ID" value="NMF94684.1"/>
    <property type="molecule type" value="Genomic_DNA"/>
</dbReference>
<keyword evidence="2 3" id="KW-0378">Hydrolase</keyword>
<dbReference type="Gene3D" id="3.30.1330.200">
    <property type="match status" value="1"/>
</dbReference>
<comment type="catalytic activity">
    <reaction evidence="3">
        <text>L-glutaminyl-[protein] + H2O = L-glutamyl-[protein] + NH4(+)</text>
        <dbReference type="Rhea" id="RHEA:16441"/>
        <dbReference type="Rhea" id="RHEA-COMP:10207"/>
        <dbReference type="Rhea" id="RHEA-COMP:10208"/>
        <dbReference type="ChEBI" id="CHEBI:15377"/>
        <dbReference type="ChEBI" id="CHEBI:28938"/>
        <dbReference type="ChEBI" id="CHEBI:29973"/>
        <dbReference type="ChEBI" id="CHEBI:30011"/>
        <dbReference type="EC" id="3.5.1.44"/>
    </reaction>
</comment>
<keyword evidence="1 3" id="KW-0145">Chemotaxis</keyword>
<evidence type="ECO:0000256" key="1">
    <source>
        <dbReference type="ARBA" id="ARBA00022500"/>
    </source>
</evidence>
<comment type="function">
    <text evidence="3">Probably deamidates glutamine residues to glutamate on methyl-accepting chemotaxis receptors (MCPs), playing an important role in chemotaxis.</text>
</comment>
<dbReference type="InterPro" id="IPR005659">
    <property type="entry name" value="Chemorcpt_Glu_NH3ase_CheD"/>
</dbReference>
<feature type="compositionally biased region" description="Basic and acidic residues" evidence="4">
    <location>
        <begin position="28"/>
        <end position="37"/>
    </location>
</feature>
<evidence type="ECO:0000256" key="2">
    <source>
        <dbReference type="ARBA" id="ARBA00022801"/>
    </source>
</evidence>
<comment type="similarity">
    <text evidence="3">Belongs to the CheD family.</text>
</comment>
<gene>
    <name evidence="3" type="primary">cheD</name>
    <name evidence="5" type="ORF">GO608_15255</name>
</gene>
<keyword evidence="6" id="KW-1185">Reference proteome</keyword>